<evidence type="ECO:0000259" key="2">
    <source>
        <dbReference type="Pfam" id="PF18962"/>
    </source>
</evidence>
<feature type="domain" description="Secretion system C-terminal sorting" evidence="2">
    <location>
        <begin position="613"/>
        <end position="682"/>
    </location>
</feature>
<name>A0ABW6DDS9_9BACT</name>
<protein>
    <submittedName>
        <fullName evidence="3">FG-GAP-like repeat-containing protein</fullName>
    </submittedName>
</protein>
<dbReference type="Proteomes" id="UP001598138">
    <property type="component" value="Unassembled WGS sequence"/>
</dbReference>
<sequence length="684" mass="75302">MKNLLILYLALIPLQFMGQGIKLTQNSRLAVQKSGQNLLNALAGGMNATQFESVDLTQDGREDIVTFDRTTEQRAVFVNQPSGFVFDPVLSSQLPKFTHWMRFVDYDNDGRKDLFCAAPAGIQVFKNTSTSSNLSFQSIANPLYTEGFSGRINLYVSNVDIPAIADIDGDGDVDVLAFDPSGHYVEFHQNQSKQSGKLLDFKKIGDCWGDFVVRSCGDIVLGTPCSADIALESVQQPNRTFHAGNSLSVLFRNGIPDLVYGHIGCRDLIFLTNEGTRNSPKFTKVTVGFPKSVNLGTFLHASVVDVTGDAQPELIASLFSTDNNGYMQDFQQSNVLFSKANGTWVASSKTFLQAEMIDVGERASPCFWDADQDGDLDLLVANAGIREGNEVKASISFFENKAGVFGFITSDYLKLKDQLNATNLMLQTIDYNYDGTKDLILSGQTSLGPRVFVLFKSGLKAVDIPDLGFNEVPIFADWNQDSKVDLLIVNRVGKVRTHGNSDWGKLGALTDWRLRNFSMADLDGDGSVEFIGLDQDGAVHVGNFDALTNELVWKSQDFSSVSVGRNAQILCEDYNADGKKDLIFGTGAGGVFIYDNQSSSPVWDNLKTSIFQIWPNPATDFIYVLSNVSGTIHWVDMSGKIIEQRNTKPSEVIRFDTKGLSRGVYLLRFVSDTGQTETQKFVLN</sequence>
<evidence type="ECO:0000256" key="1">
    <source>
        <dbReference type="ARBA" id="ARBA00022729"/>
    </source>
</evidence>
<organism evidence="3 4">
    <name type="scientific">Aquirufa avitistagni</name>
    <dbReference type="NCBI Taxonomy" id="3104728"/>
    <lineage>
        <taxon>Bacteria</taxon>
        <taxon>Pseudomonadati</taxon>
        <taxon>Bacteroidota</taxon>
        <taxon>Cytophagia</taxon>
        <taxon>Cytophagales</taxon>
        <taxon>Flectobacillaceae</taxon>
        <taxon>Aquirufa</taxon>
    </lineage>
</organism>
<gene>
    <name evidence="3" type="ORF">U0R10_10280</name>
</gene>
<dbReference type="Pfam" id="PF18962">
    <property type="entry name" value="Por_Secre_tail"/>
    <property type="match status" value="1"/>
</dbReference>
<reference evidence="3 4" key="1">
    <citation type="submission" date="2024-03" db="EMBL/GenBank/DDBJ databases">
        <title>Aquirufa genome sequencing.</title>
        <authorList>
            <person name="Pitt A."/>
            <person name="Hahn M.W."/>
        </authorList>
    </citation>
    <scope>NUCLEOTIDE SEQUENCE [LARGE SCALE GENOMIC DNA]</scope>
    <source>
        <strain evidence="3 4">OSTEICH-129V</strain>
    </source>
</reference>
<dbReference type="InterPro" id="IPR028994">
    <property type="entry name" value="Integrin_alpha_N"/>
</dbReference>
<evidence type="ECO:0000313" key="4">
    <source>
        <dbReference type="Proteomes" id="UP001598138"/>
    </source>
</evidence>
<evidence type="ECO:0000313" key="3">
    <source>
        <dbReference type="EMBL" id="MFD3395006.1"/>
    </source>
</evidence>
<dbReference type="EMBL" id="JBBKXZ010000004">
    <property type="protein sequence ID" value="MFD3395006.1"/>
    <property type="molecule type" value="Genomic_DNA"/>
</dbReference>
<dbReference type="RefSeq" id="WP_377983884.1">
    <property type="nucleotide sequence ID" value="NZ_JBBKXZ010000004.1"/>
</dbReference>
<dbReference type="InterPro" id="IPR026444">
    <property type="entry name" value="Secre_tail"/>
</dbReference>
<accession>A0ABW6DDS9</accession>
<dbReference type="PANTHER" id="PTHR46580:SF4">
    <property type="entry name" value="ATP_GTP-BINDING PROTEIN"/>
    <property type="match status" value="1"/>
</dbReference>
<comment type="caution">
    <text evidence="3">The sequence shown here is derived from an EMBL/GenBank/DDBJ whole genome shotgun (WGS) entry which is preliminary data.</text>
</comment>
<proteinExistence type="predicted"/>
<dbReference type="SUPFAM" id="SSF69318">
    <property type="entry name" value="Integrin alpha N-terminal domain"/>
    <property type="match status" value="2"/>
</dbReference>
<dbReference type="NCBIfam" id="TIGR04183">
    <property type="entry name" value="Por_Secre_tail"/>
    <property type="match status" value="1"/>
</dbReference>
<keyword evidence="1" id="KW-0732">Signal</keyword>
<keyword evidence="4" id="KW-1185">Reference proteome</keyword>
<dbReference type="InterPro" id="IPR013517">
    <property type="entry name" value="FG-GAP"/>
</dbReference>
<dbReference type="Gene3D" id="2.130.10.130">
    <property type="entry name" value="Integrin alpha, N-terminal"/>
    <property type="match status" value="1"/>
</dbReference>
<dbReference type="Pfam" id="PF13517">
    <property type="entry name" value="FG-GAP_3"/>
    <property type="match status" value="1"/>
</dbReference>
<dbReference type="PANTHER" id="PTHR46580">
    <property type="entry name" value="SENSOR KINASE-RELATED"/>
    <property type="match status" value="1"/>
</dbReference>